<dbReference type="InterPro" id="IPR036959">
    <property type="entry name" value="Peptidase_C12_UCH_sf"/>
</dbReference>
<evidence type="ECO:0000256" key="8">
    <source>
        <dbReference type="PIRSR" id="PIRSR038120-1"/>
    </source>
</evidence>
<evidence type="ECO:0000256" key="6">
    <source>
        <dbReference type="ARBA" id="ARBA00022807"/>
    </source>
</evidence>
<dbReference type="CDD" id="cd09617">
    <property type="entry name" value="Peptidase_C12_UCH37_BAP1"/>
    <property type="match status" value="1"/>
</dbReference>
<dbReference type="PANTHER" id="PTHR10589:SF16">
    <property type="entry name" value="UBIQUITIN CARBOXYL-TERMINAL HYDROLASE ISOZYME L5"/>
    <property type="match status" value="1"/>
</dbReference>
<evidence type="ECO:0000256" key="10">
    <source>
        <dbReference type="PROSITE-ProRule" id="PRU01393"/>
    </source>
</evidence>
<dbReference type="VEuPathDB" id="FungiDB:TRICI_006382"/>
<keyword evidence="6 7" id="KW-0788">Thiol protease</keyword>
<dbReference type="SUPFAM" id="SSF54001">
    <property type="entry name" value="Cysteine proteinases"/>
    <property type="match status" value="1"/>
</dbReference>
<feature type="compositionally biased region" description="Polar residues" evidence="12">
    <location>
        <begin position="303"/>
        <end position="313"/>
    </location>
</feature>
<keyword evidence="15" id="KW-1185">Reference proteome</keyword>
<feature type="region of interest" description="Disordered" evidence="12">
    <location>
        <begin position="291"/>
        <end position="313"/>
    </location>
</feature>
<feature type="site" description="Transition state stabilizer" evidence="10">
    <location>
        <position position="85"/>
    </location>
</feature>
<dbReference type="GO" id="GO:0005737">
    <property type="term" value="C:cytoplasm"/>
    <property type="evidence" value="ECO:0007669"/>
    <property type="project" value="TreeGrafter"/>
</dbReference>
<evidence type="ECO:0000256" key="7">
    <source>
        <dbReference type="PIRNR" id="PIRNR038120"/>
    </source>
</evidence>
<feature type="site" description="Important for enzyme activity" evidence="9 10">
    <location>
        <position position="185"/>
    </location>
</feature>
<evidence type="ECO:0000256" key="4">
    <source>
        <dbReference type="ARBA" id="ARBA00022786"/>
    </source>
</evidence>
<dbReference type="OrthoDB" id="1924260at2759"/>
<dbReference type="GO" id="GO:0006511">
    <property type="term" value="P:ubiquitin-dependent protein catabolic process"/>
    <property type="evidence" value="ECO:0007669"/>
    <property type="project" value="UniProtKB-UniRule"/>
</dbReference>
<dbReference type="Pfam" id="PF18031">
    <property type="entry name" value="UCH_C"/>
    <property type="match status" value="1"/>
</dbReference>
<comment type="catalytic activity">
    <reaction evidence="1 7 10 11">
        <text>Thiol-dependent hydrolysis of ester, thioester, amide, peptide and isopeptide bonds formed by the C-terminal Gly of ubiquitin (a 76-residue protein attached to proteins as an intracellular targeting signal).</text>
        <dbReference type="EC" id="3.4.19.12"/>
    </reaction>
</comment>
<evidence type="ECO:0000256" key="2">
    <source>
        <dbReference type="ARBA" id="ARBA00009326"/>
    </source>
</evidence>
<dbReference type="InterPro" id="IPR001578">
    <property type="entry name" value="Peptidase_C12_UCH"/>
</dbReference>
<dbReference type="Pfam" id="PF01088">
    <property type="entry name" value="Peptidase_C12"/>
    <property type="match status" value="1"/>
</dbReference>
<gene>
    <name evidence="14" type="ORF">TRICI_006382</name>
</gene>
<dbReference type="Gene3D" id="3.40.532.10">
    <property type="entry name" value="Peptidase C12, ubiquitin carboxyl-terminal hydrolase"/>
    <property type="match status" value="1"/>
</dbReference>
<evidence type="ECO:0000256" key="12">
    <source>
        <dbReference type="SAM" id="MobiDB-lite"/>
    </source>
</evidence>
<dbReference type="Gene3D" id="1.20.58.860">
    <property type="match status" value="1"/>
</dbReference>
<evidence type="ECO:0000256" key="1">
    <source>
        <dbReference type="ARBA" id="ARBA00000707"/>
    </source>
</evidence>
<dbReference type="GO" id="GO:0004843">
    <property type="term" value="F:cysteine-type deubiquitinase activity"/>
    <property type="evidence" value="ECO:0007669"/>
    <property type="project" value="UniProtKB-UniRule"/>
</dbReference>
<evidence type="ECO:0000256" key="9">
    <source>
        <dbReference type="PIRSR" id="PIRSR038120-2"/>
    </source>
</evidence>
<feature type="active site" description="Proton donor" evidence="8 10">
    <location>
        <position position="170"/>
    </location>
</feature>
<dbReference type="Proteomes" id="UP000761534">
    <property type="component" value="Unassembled WGS sequence"/>
</dbReference>
<evidence type="ECO:0000313" key="14">
    <source>
        <dbReference type="EMBL" id="KAA8899166.1"/>
    </source>
</evidence>
<keyword evidence="4 7" id="KW-0833">Ubl conjugation pathway</keyword>
<evidence type="ECO:0000313" key="15">
    <source>
        <dbReference type="Proteomes" id="UP000761534"/>
    </source>
</evidence>
<dbReference type="AlphaFoldDB" id="A0A642UHP2"/>
<dbReference type="EMBL" id="SWFS01000528">
    <property type="protein sequence ID" value="KAA8899166.1"/>
    <property type="molecule type" value="Genomic_DNA"/>
</dbReference>
<feature type="domain" description="UCH catalytic" evidence="13">
    <location>
        <begin position="3"/>
        <end position="231"/>
    </location>
</feature>
<evidence type="ECO:0000259" key="13">
    <source>
        <dbReference type="PROSITE" id="PS52048"/>
    </source>
</evidence>
<dbReference type="GO" id="GO:0016579">
    <property type="term" value="P:protein deubiquitination"/>
    <property type="evidence" value="ECO:0007669"/>
    <property type="project" value="InterPro"/>
</dbReference>
<dbReference type="PANTHER" id="PTHR10589">
    <property type="entry name" value="UBIQUITIN CARBOXYL-TERMINAL HYDROLASE"/>
    <property type="match status" value="1"/>
</dbReference>
<keyword evidence="3 7" id="KW-0645">Protease</keyword>
<dbReference type="PRINTS" id="PR00707">
    <property type="entry name" value="UBCTHYDRLASE"/>
</dbReference>
<accession>A0A642UHP2</accession>
<protein>
    <recommendedName>
        <fullName evidence="7 11">Ubiquitin carboxyl-terminal hydrolase</fullName>
        <ecNumber evidence="7 11">3.4.19.12</ecNumber>
    </recommendedName>
</protein>
<proteinExistence type="inferred from homology"/>
<dbReference type="PROSITE" id="PS52048">
    <property type="entry name" value="UCH_DOMAIN"/>
    <property type="match status" value="1"/>
</dbReference>
<dbReference type="InterPro" id="IPR017390">
    <property type="entry name" value="Ubiquitinyl_hydrolase_UCH37"/>
</dbReference>
<feature type="active site" description="Nucleophile" evidence="8 10">
    <location>
        <position position="91"/>
    </location>
</feature>
<comment type="caution">
    <text evidence="14">The sequence shown here is derived from an EMBL/GenBank/DDBJ whole genome shotgun (WGS) entry which is preliminary data.</text>
</comment>
<comment type="similarity">
    <text evidence="2 7 10 11">Belongs to the peptidase C12 family.</text>
</comment>
<evidence type="ECO:0000256" key="11">
    <source>
        <dbReference type="RuleBase" id="RU361215"/>
    </source>
</evidence>
<organism evidence="14 15">
    <name type="scientific">Trichomonascus ciferrii</name>
    <dbReference type="NCBI Taxonomy" id="44093"/>
    <lineage>
        <taxon>Eukaryota</taxon>
        <taxon>Fungi</taxon>
        <taxon>Dikarya</taxon>
        <taxon>Ascomycota</taxon>
        <taxon>Saccharomycotina</taxon>
        <taxon>Dipodascomycetes</taxon>
        <taxon>Dipodascales</taxon>
        <taxon>Trichomonascaceae</taxon>
        <taxon>Trichomonascus</taxon>
        <taxon>Trichomonascus ciferrii complex</taxon>
    </lineage>
</organism>
<evidence type="ECO:0000256" key="3">
    <source>
        <dbReference type="ARBA" id="ARBA00022670"/>
    </source>
</evidence>
<evidence type="ECO:0000256" key="5">
    <source>
        <dbReference type="ARBA" id="ARBA00022801"/>
    </source>
</evidence>
<dbReference type="InterPro" id="IPR038765">
    <property type="entry name" value="Papain-like_cys_pep_sf"/>
</dbReference>
<name>A0A642UHP2_9ASCO</name>
<keyword evidence="5 7" id="KW-0378">Hydrolase</keyword>
<dbReference type="PIRSF" id="PIRSF038120">
    <property type="entry name" value="Ubiquitinyl_hydrolase_UCH37"/>
    <property type="match status" value="1"/>
</dbReference>
<dbReference type="InterPro" id="IPR041507">
    <property type="entry name" value="UCH_C"/>
</dbReference>
<sequence>MSSWNTIESDAGVFTELVEKLGVTGVEFEELLSIDADSLRAVGKLYGAIFLFKYRASEFERTRSSGGPLDGEYSTADPTVFFAQQTIQNACATQAVLSILLNRPDLALGDTLADFKEFVDSCGQDAELKGDMISNHDVIREVHNSFSRPSPFVDESDDRPHDEDSDGLYHFIAYVPVNGVLYELDGLHTSPISHGPCSDAEFPAKLSDVLMRRVQRGPEGEMRFNLVALTQDKREVYRNLGDSEGLAREEAKRAEWARENILRRENFVGLIYDLIKSTAANMSSQEFENKLQAARQESRRRIQQYQKQKASAT</sequence>
<dbReference type="EC" id="3.4.19.12" evidence="7 11"/>
<reference evidence="14" key="1">
    <citation type="journal article" date="2019" name="G3 (Bethesda)">
        <title>Genome Assemblies of Two Rare Opportunistic Yeast Pathogens: Diutina rugosa (syn. Candida rugosa) and Trichomonascus ciferrii (syn. Candida ciferrii).</title>
        <authorList>
            <person name="Mixao V."/>
            <person name="Saus E."/>
            <person name="Hansen A.P."/>
            <person name="Lass-Florl C."/>
            <person name="Gabaldon T."/>
        </authorList>
    </citation>
    <scope>NUCLEOTIDE SEQUENCE</scope>
    <source>
        <strain evidence="14">CBS 4856</strain>
    </source>
</reference>